<accession>A0A7X5UAJ3</accession>
<comment type="caution">
    <text evidence="5">The sequence shown here is derived from an EMBL/GenBank/DDBJ whole genome shotgun (WGS) entry which is preliminary data.</text>
</comment>
<feature type="domain" description="HTH tetR-type" evidence="4">
    <location>
        <begin position="20"/>
        <end position="80"/>
    </location>
</feature>
<dbReference type="Gene3D" id="1.10.357.10">
    <property type="entry name" value="Tetracycline Repressor, domain 2"/>
    <property type="match status" value="1"/>
</dbReference>
<evidence type="ECO:0000259" key="4">
    <source>
        <dbReference type="PROSITE" id="PS50977"/>
    </source>
</evidence>
<evidence type="ECO:0000256" key="3">
    <source>
        <dbReference type="SAM" id="MobiDB-lite"/>
    </source>
</evidence>
<evidence type="ECO:0000256" key="1">
    <source>
        <dbReference type="ARBA" id="ARBA00023125"/>
    </source>
</evidence>
<protein>
    <submittedName>
        <fullName evidence="5">TetR/AcrR family transcriptional regulator</fullName>
    </submittedName>
</protein>
<dbReference type="Proteomes" id="UP000490980">
    <property type="component" value="Unassembled WGS sequence"/>
</dbReference>
<organism evidence="5 6">
    <name type="scientific">Luteibacter anthropi</name>
    <dbReference type="NCBI Taxonomy" id="564369"/>
    <lineage>
        <taxon>Bacteria</taxon>
        <taxon>Pseudomonadati</taxon>
        <taxon>Pseudomonadota</taxon>
        <taxon>Gammaproteobacteria</taxon>
        <taxon>Lysobacterales</taxon>
        <taxon>Rhodanobacteraceae</taxon>
        <taxon>Luteibacter</taxon>
    </lineage>
</organism>
<dbReference type="SUPFAM" id="SSF48498">
    <property type="entry name" value="Tetracyclin repressor-like, C-terminal domain"/>
    <property type="match status" value="1"/>
</dbReference>
<gene>
    <name evidence="5" type="ORF">HBF25_11065</name>
</gene>
<dbReference type="SUPFAM" id="SSF46689">
    <property type="entry name" value="Homeodomain-like"/>
    <property type="match status" value="1"/>
</dbReference>
<keyword evidence="6" id="KW-1185">Reference proteome</keyword>
<dbReference type="PROSITE" id="PS50977">
    <property type="entry name" value="HTH_TETR_2"/>
    <property type="match status" value="1"/>
</dbReference>
<proteinExistence type="predicted"/>
<dbReference type="InterPro" id="IPR041678">
    <property type="entry name" value="TetR_C_16"/>
</dbReference>
<name>A0A7X5UAJ3_9GAMM</name>
<dbReference type="EMBL" id="JAARLZ010000005">
    <property type="protein sequence ID" value="NII06928.1"/>
    <property type="molecule type" value="Genomic_DNA"/>
</dbReference>
<dbReference type="InterPro" id="IPR001647">
    <property type="entry name" value="HTH_TetR"/>
</dbReference>
<keyword evidence="1 2" id="KW-0238">DNA-binding</keyword>
<evidence type="ECO:0000256" key="2">
    <source>
        <dbReference type="PROSITE-ProRule" id="PRU00335"/>
    </source>
</evidence>
<evidence type="ECO:0000313" key="6">
    <source>
        <dbReference type="Proteomes" id="UP000490980"/>
    </source>
</evidence>
<dbReference type="InterPro" id="IPR036271">
    <property type="entry name" value="Tet_transcr_reg_TetR-rel_C_sf"/>
</dbReference>
<dbReference type="GO" id="GO:0003677">
    <property type="term" value="F:DNA binding"/>
    <property type="evidence" value="ECO:0007669"/>
    <property type="project" value="UniProtKB-UniRule"/>
</dbReference>
<feature type="DNA-binding region" description="H-T-H motif" evidence="2">
    <location>
        <begin position="43"/>
        <end position="62"/>
    </location>
</feature>
<dbReference type="InterPro" id="IPR009057">
    <property type="entry name" value="Homeodomain-like_sf"/>
</dbReference>
<feature type="region of interest" description="Disordered" evidence="3">
    <location>
        <begin position="1"/>
        <end position="20"/>
    </location>
</feature>
<reference evidence="5 6" key="1">
    <citation type="submission" date="2020-03" db="EMBL/GenBank/DDBJ databases">
        <authorList>
            <person name="Lai Q."/>
        </authorList>
    </citation>
    <scope>NUCLEOTIDE SEQUENCE [LARGE SCALE GENOMIC DNA]</scope>
    <source>
        <strain evidence="5 6">CCUG 25036</strain>
    </source>
</reference>
<dbReference type="Pfam" id="PF17920">
    <property type="entry name" value="TetR_C_16"/>
    <property type="match status" value="1"/>
</dbReference>
<sequence length="201" mass="21735">MTTAHLPKPRKNAGASRDSEATRARILEAAQVHFSRNSFEGVGLRDLACDASVDPALVIRYFGSKEGLFREVASQAFGTEDFLQPPLSEMPMRVAALLLGPANQEAWRSGYNPLRVLLCSIGSPVAGPILAEYLDRDFIEPLAMAMRGEQADERGVALAAQILGFALIRVALDEREGAAARLNALHPLLLNSLEGLVEGQR</sequence>
<evidence type="ECO:0000313" key="5">
    <source>
        <dbReference type="EMBL" id="NII06928.1"/>
    </source>
</evidence>
<dbReference type="AlphaFoldDB" id="A0A7X5UAJ3"/>
<dbReference type="Pfam" id="PF00440">
    <property type="entry name" value="TetR_N"/>
    <property type="match status" value="1"/>
</dbReference>
<dbReference type="RefSeq" id="WP_166948339.1">
    <property type="nucleotide sequence ID" value="NZ_JAARLZ010000005.1"/>
</dbReference>